<keyword evidence="16" id="KW-1185">Reference proteome</keyword>
<evidence type="ECO:0000259" key="14">
    <source>
        <dbReference type="PROSITE" id="PS50071"/>
    </source>
</evidence>
<keyword evidence="3" id="KW-0221">Differentiation</keyword>
<dbReference type="PROSITE" id="PS50071">
    <property type="entry name" value="HOMEOBOX_2"/>
    <property type="match status" value="1"/>
</dbReference>
<feature type="region of interest" description="Disordered" evidence="13">
    <location>
        <begin position="171"/>
        <end position="263"/>
    </location>
</feature>
<feature type="compositionally biased region" description="Basic and acidic residues" evidence="13">
    <location>
        <begin position="299"/>
        <end position="310"/>
    </location>
</feature>
<dbReference type="GO" id="GO:0005634">
    <property type="term" value="C:nucleus"/>
    <property type="evidence" value="ECO:0007669"/>
    <property type="project" value="UniProtKB-SubCell"/>
</dbReference>
<dbReference type="Pfam" id="PF00046">
    <property type="entry name" value="Homeodomain"/>
    <property type="match status" value="1"/>
</dbReference>
<dbReference type="PANTHER" id="PTHR46799">
    <property type="entry name" value="HOMEOBOX PROTEIN UNC-4 HOMOLOG"/>
    <property type="match status" value="1"/>
</dbReference>
<dbReference type="Proteomes" id="UP000663828">
    <property type="component" value="Unassembled WGS sequence"/>
</dbReference>
<feature type="DNA-binding region" description="Homeobox" evidence="11">
    <location>
        <begin position="114"/>
        <end position="173"/>
    </location>
</feature>
<keyword evidence="2" id="KW-0217">Developmental protein</keyword>
<accession>A0A816FT60</accession>
<evidence type="ECO:0000256" key="3">
    <source>
        <dbReference type="ARBA" id="ARBA00022782"/>
    </source>
</evidence>
<keyword evidence="8" id="KW-0804">Transcription</keyword>
<feature type="compositionally biased region" description="Low complexity" evidence="13">
    <location>
        <begin position="242"/>
        <end position="261"/>
    </location>
</feature>
<evidence type="ECO:0000313" key="15">
    <source>
        <dbReference type="EMBL" id="CAF1665844.1"/>
    </source>
</evidence>
<dbReference type="GO" id="GO:0007399">
    <property type="term" value="P:nervous system development"/>
    <property type="evidence" value="ECO:0007669"/>
    <property type="project" value="UniProtKB-KW"/>
</dbReference>
<dbReference type="Gene3D" id="1.10.10.60">
    <property type="entry name" value="Homeodomain-like"/>
    <property type="match status" value="1"/>
</dbReference>
<feature type="compositionally biased region" description="Polar residues" evidence="13">
    <location>
        <begin position="230"/>
        <end position="241"/>
    </location>
</feature>
<gene>
    <name evidence="15" type="ORF">XAT740_LOCUS57750</name>
</gene>
<keyword evidence="5" id="KW-0805">Transcription regulation</keyword>
<evidence type="ECO:0000256" key="1">
    <source>
        <dbReference type="ARBA" id="ARBA00004123"/>
    </source>
</evidence>
<comment type="similarity">
    <text evidence="10">Belongs to the paired homeobox family. Unc-4 subfamily.</text>
</comment>
<comment type="subcellular location">
    <subcellularLocation>
        <location evidence="1 11 12">Nucleus</location>
    </subcellularLocation>
</comment>
<evidence type="ECO:0000256" key="6">
    <source>
        <dbReference type="ARBA" id="ARBA00023125"/>
    </source>
</evidence>
<evidence type="ECO:0000256" key="4">
    <source>
        <dbReference type="ARBA" id="ARBA00022902"/>
    </source>
</evidence>
<dbReference type="PANTHER" id="PTHR46799:SF1">
    <property type="entry name" value="HOMEOBOX PROTEIN UNC-4 HOMOLOG"/>
    <property type="match status" value="1"/>
</dbReference>
<reference evidence="15" key="1">
    <citation type="submission" date="2021-02" db="EMBL/GenBank/DDBJ databases">
        <authorList>
            <person name="Nowell W R."/>
        </authorList>
    </citation>
    <scope>NUCLEOTIDE SEQUENCE</scope>
</reference>
<evidence type="ECO:0000256" key="13">
    <source>
        <dbReference type="SAM" id="MobiDB-lite"/>
    </source>
</evidence>
<keyword evidence="9 11" id="KW-0539">Nucleus</keyword>
<dbReference type="GO" id="GO:0000981">
    <property type="term" value="F:DNA-binding transcription factor activity, RNA polymerase II-specific"/>
    <property type="evidence" value="ECO:0007669"/>
    <property type="project" value="InterPro"/>
</dbReference>
<comment type="caution">
    <text evidence="15">The sequence shown here is derived from an EMBL/GenBank/DDBJ whole genome shotgun (WGS) entry which is preliminary data.</text>
</comment>
<evidence type="ECO:0000256" key="7">
    <source>
        <dbReference type="ARBA" id="ARBA00023155"/>
    </source>
</evidence>
<dbReference type="SMART" id="SM00389">
    <property type="entry name" value="HOX"/>
    <property type="match status" value="1"/>
</dbReference>
<evidence type="ECO:0000313" key="16">
    <source>
        <dbReference type="Proteomes" id="UP000663828"/>
    </source>
</evidence>
<sequence>MSTSPFNRSNSSSMFLNLPTNSSTNNFYNSQFYSNALRNHFLNPFLLQPLIPPTKPTNSLCLSIQNESSSPIMISSPRSTTTTTAVQKNNSIDDHDQGSNLSDDGSSNDRDSKRRRTRTNFTSIQIDELERAFQDGHYPDVYMREALAMRLDLIESRVQVWFQNRRAKWRKMENTKKGPGRPPHNAHPTTCSGDPISEEELAKKRLEAEEKKRRKQNERQRRQDAKKCSNPHTSSEINQTISNSFSSSSSSSSSSELSSISPATNKCSYSIERILCQTLSSNQNLKRKLNNHSSPNKLNRTDDGKVPQLS</sequence>
<organism evidence="15 16">
    <name type="scientific">Adineta ricciae</name>
    <name type="common">Rotifer</name>
    <dbReference type="NCBI Taxonomy" id="249248"/>
    <lineage>
        <taxon>Eukaryota</taxon>
        <taxon>Metazoa</taxon>
        <taxon>Spiralia</taxon>
        <taxon>Gnathifera</taxon>
        <taxon>Rotifera</taxon>
        <taxon>Eurotatoria</taxon>
        <taxon>Bdelloidea</taxon>
        <taxon>Adinetida</taxon>
        <taxon>Adinetidae</taxon>
        <taxon>Adineta</taxon>
    </lineage>
</organism>
<dbReference type="FunFam" id="1.10.10.60:FF:000057">
    <property type="entry name" value="Short stature homeobox 2"/>
    <property type="match status" value="1"/>
</dbReference>
<feature type="compositionally biased region" description="Basic and acidic residues" evidence="13">
    <location>
        <begin position="200"/>
        <end position="227"/>
    </location>
</feature>
<evidence type="ECO:0000256" key="9">
    <source>
        <dbReference type="ARBA" id="ARBA00023242"/>
    </source>
</evidence>
<evidence type="ECO:0000256" key="8">
    <source>
        <dbReference type="ARBA" id="ARBA00023163"/>
    </source>
</evidence>
<evidence type="ECO:0000256" key="11">
    <source>
        <dbReference type="PROSITE-ProRule" id="PRU00108"/>
    </source>
</evidence>
<dbReference type="EMBL" id="CAJNOR010012127">
    <property type="protein sequence ID" value="CAF1665844.1"/>
    <property type="molecule type" value="Genomic_DNA"/>
</dbReference>
<keyword evidence="4" id="KW-0524">Neurogenesis</keyword>
<dbReference type="InterPro" id="IPR009057">
    <property type="entry name" value="Homeodomain-like_sf"/>
</dbReference>
<dbReference type="CDD" id="cd00086">
    <property type="entry name" value="homeodomain"/>
    <property type="match status" value="1"/>
</dbReference>
<dbReference type="InterPro" id="IPR001356">
    <property type="entry name" value="HD"/>
</dbReference>
<feature type="compositionally biased region" description="Low complexity" evidence="13">
    <location>
        <begin position="71"/>
        <end position="84"/>
    </location>
</feature>
<dbReference type="PROSITE" id="PS00027">
    <property type="entry name" value="HOMEOBOX_1"/>
    <property type="match status" value="1"/>
</dbReference>
<feature type="domain" description="Homeobox" evidence="14">
    <location>
        <begin position="112"/>
        <end position="172"/>
    </location>
</feature>
<proteinExistence type="inferred from homology"/>
<feature type="region of interest" description="Disordered" evidence="13">
    <location>
        <begin position="281"/>
        <end position="310"/>
    </location>
</feature>
<evidence type="ECO:0000256" key="2">
    <source>
        <dbReference type="ARBA" id="ARBA00022473"/>
    </source>
</evidence>
<evidence type="ECO:0000256" key="5">
    <source>
        <dbReference type="ARBA" id="ARBA00023015"/>
    </source>
</evidence>
<name>A0A816FT60_ADIRI</name>
<keyword evidence="6 11" id="KW-0238">DNA-binding</keyword>
<dbReference type="SUPFAM" id="SSF46689">
    <property type="entry name" value="Homeodomain-like"/>
    <property type="match status" value="1"/>
</dbReference>
<dbReference type="InterPro" id="IPR017970">
    <property type="entry name" value="Homeobox_CS"/>
</dbReference>
<dbReference type="GO" id="GO:1990837">
    <property type="term" value="F:sequence-specific double-stranded DNA binding"/>
    <property type="evidence" value="ECO:0007669"/>
    <property type="project" value="TreeGrafter"/>
</dbReference>
<evidence type="ECO:0000256" key="10">
    <source>
        <dbReference type="ARBA" id="ARBA00038351"/>
    </source>
</evidence>
<protein>
    <recommendedName>
        <fullName evidence="14">Homeobox domain-containing protein</fullName>
    </recommendedName>
</protein>
<keyword evidence="7 11" id="KW-0371">Homeobox</keyword>
<feature type="region of interest" description="Disordered" evidence="13">
    <location>
        <begin position="71"/>
        <end position="119"/>
    </location>
</feature>
<evidence type="ECO:0000256" key="12">
    <source>
        <dbReference type="RuleBase" id="RU000682"/>
    </source>
</evidence>
<dbReference type="AlphaFoldDB" id="A0A816FT60"/>
<dbReference type="GO" id="GO:0030154">
    <property type="term" value="P:cell differentiation"/>
    <property type="evidence" value="ECO:0007669"/>
    <property type="project" value="UniProtKB-KW"/>
</dbReference>